<dbReference type="Gene3D" id="4.10.960.10">
    <property type="entry name" value="Ribosomal protein L3, domain 3"/>
    <property type="match status" value="1"/>
</dbReference>
<dbReference type="FunFam" id="2.40.30.10:FF:000351">
    <property type="entry name" value="Ribosomal protein L3"/>
    <property type="match status" value="1"/>
</dbReference>
<dbReference type="InterPro" id="IPR009000">
    <property type="entry name" value="Transl_B-barrel_sf"/>
</dbReference>
<evidence type="ECO:0000256" key="1">
    <source>
        <dbReference type="ARBA" id="ARBA00006540"/>
    </source>
</evidence>
<dbReference type="InterPro" id="IPR019926">
    <property type="entry name" value="Ribosomal_uL3_CS"/>
</dbReference>
<reference evidence="7" key="1">
    <citation type="submission" date="2023-06" db="EMBL/GenBank/DDBJ databases">
        <authorList>
            <person name="Delattre M."/>
        </authorList>
    </citation>
    <scope>NUCLEOTIDE SEQUENCE</scope>
    <source>
        <strain evidence="7">AF72</strain>
    </source>
</reference>
<dbReference type="Proteomes" id="UP001177023">
    <property type="component" value="Unassembled WGS sequence"/>
</dbReference>
<dbReference type="InterPro" id="IPR045077">
    <property type="entry name" value="L3_arc_euk"/>
</dbReference>
<dbReference type="FunFam" id="3.30.1430.10:FF:000001">
    <property type="entry name" value="60S ribosomal protein L3"/>
    <property type="match status" value="1"/>
</dbReference>
<accession>A0AA36DD22</accession>
<comment type="similarity">
    <text evidence="1 5">Belongs to the universal ribosomal protein uL3 family.</text>
</comment>
<dbReference type="FunFam" id="4.10.960.10:FF:000002">
    <property type="entry name" value="60S ribosomal protein L3"/>
    <property type="match status" value="1"/>
</dbReference>
<dbReference type="Pfam" id="PF00297">
    <property type="entry name" value="Ribosomal_L3"/>
    <property type="match status" value="1"/>
</dbReference>
<comment type="caution">
    <text evidence="7">The sequence shown here is derived from an EMBL/GenBank/DDBJ whole genome shotgun (WGS) entry which is preliminary data.</text>
</comment>
<gene>
    <name evidence="7" type="ORF">MSPICULIGERA_LOCUS22247</name>
</gene>
<proteinExistence type="inferred from homology"/>
<dbReference type="GO" id="GO:0003723">
    <property type="term" value="F:RNA binding"/>
    <property type="evidence" value="ECO:0007669"/>
    <property type="project" value="TreeGrafter"/>
</dbReference>
<keyword evidence="2 5" id="KW-0689">Ribosomal protein</keyword>
<dbReference type="AlphaFoldDB" id="A0AA36DD22"/>
<dbReference type="Gene3D" id="3.30.1430.10">
    <property type="match status" value="1"/>
</dbReference>
<dbReference type="GO" id="GO:0006412">
    <property type="term" value="P:translation"/>
    <property type="evidence" value="ECO:0007669"/>
    <property type="project" value="InterPro"/>
</dbReference>
<keyword evidence="8" id="KW-1185">Reference proteome</keyword>
<dbReference type="SUPFAM" id="SSF50447">
    <property type="entry name" value="Translation proteins"/>
    <property type="match status" value="1"/>
</dbReference>
<dbReference type="PROSITE" id="PS00474">
    <property type="entry name" value="RIBOSOMAL_L3"/>
    <property type="match status" value="1"/>
</dbReference>
<dbReference type="GO" id="GO:0022625">
    <property type="term" value="C:cytosolic large ribosomal subunit"/>
    <property type="evidence" value="ECO:0007669"/>
    <property type="project" value="TreeGrafter"/>
</dbReference>
<feature type="non-terminal residue" evidence="7">
    <location>
        <position position="402"/>
    </location>
</feature>
<evidence type="ECO:0000313" key="7">
    <source>
        <dbReference type="EMBL" id="CAJ0584185.1"/>
    </source>
</evidence>
<dbReference type="FunFam" id="2.40.30.10:FF:000079">
    <property type="entry name" value="60S ribosomal protein L3"/>
    <property type="match status" value="1"/>
</dbReference>
<comment type="function">
    <text evidence="4">The L3 protein is a component of the large subunit of cytoplasmic ribosomes.</text>
</comment>
<dbReference type="GO" id="GO:0003735">
    <property type="term" value="F:structural constituent of ribosome"/>
    <property type="evidence" value="ECO:0007669"/>
    <property type="project" value="InterPro"/>
</dbReference>
<evidence type="ECO:0000256" key="3">
    <source>
        <dbReference type="ARBA" id="ARBA00023274"/>
    </source>
</evidence>
<feature type="region of interest" description="Disordered" evidence="6">
    <location>
        <begin position="1"/>
        <end position="36"/>
    </location>
</feature>
<dbReference type="Gene3D" id="2.40.30.10">
    <property type="entry name" value="Translation factors"/>
    <property type="match status" value="1"/>
</dbReference>
<feature type="compositionally biased region" description="Basic residues" evidence="6">
    <location>
        <begin position="18"/>
        <end position="31"/>
    </location>
</feature>
<organism evidence="7 8">
    <name type="scientific">Mesorhabditis spiculigera</name>
    <dbReference type="NCBI Taxonomy" id="96644"/>
    <lineage>
        <taxon>Eukaryota</taxon>
        <taxon>Metazoa</taxon>
        <taxon>Ecdysozoa</taxon>
        <taxon>Nematoda</taxon>
        <taxon>Chromadorea</taxon>
        <taxon>Rhabditida</taxon>
        <taxon>Rhabditina</taxon>
        <taxon>Rhabditomorpha</taxon>
        <taxon>Rhabditoidea</taxon>
        <taxon>Rhabditidae</taxon>
        <taxon>Mesorhabditinae</taxon>
        <taxon>Mesorhabditis</taxon>
    </lineage>
</organism>
<sequence>MSHRKFSAPRHGSMGFVPKKRSRTHRGRAKAFPKDDPSKPVHLTAFLGFKAGMTHIVRDVDKPGSKVNKKEVVEAVTIIETPPLVVVGVVGYIDTPFGPRAFKSVFAEHLSEDCRRRFYKNWYKSKKKAFQKYAKKWQDEDGKKSIESDLNKMKKYCSSIRVIAHTQQKLLKKRDKKAHILEIQVNGGTIEDKVNWARDHLEKQVPIDSVFNQDELIDTIGVTKGHGFKGVTSRWHTKKLPRKTHKGLRKVACIGAWHPSRVQFTVARAGQKGYHHRTETNKKIYRIGRSALKTEGKKNGATEFDLTEKTINPLGGFPHYGIVNQDFIMIRGCCLGTKKRPITLRKSLIAHTKRFAFEKINLKWIDTSSKFGHGRFQTAAEKKSFMGKLKKDFLAEQEVAKA</sequence>
<dbReference type="EMBL" id="CATQJA010002687">
    <property type="protein sequence ID" value="CAJ0584185.1"/>
    <property type="molecule type" value="Genomic_DNA"/>
</dbReference>
<keyword evidence="3 5" id="KW-0687">Ribonucleoprotein</keyword>
<dbReference type="InterPro" id="IPR044892">
    <property type="entry name" value="Ribosomal_L3_dom_3_arc_sf"/>
</dbReference>
<protein>
    <recommendedName>
        <fullName evidence="9">60S ribosomal protein L3</fullName>
    </recommendedName>
</protein>
<dbReference type="InterPro" id="IPR000597">
    <property type="entry name" value="Ribosomal_uL3"/>
</dbReference>
<name>A0AA36DD22_9BILA</name>
<evidence type="ECO:0000256" key="4">
    <source>
        <dbReference type="ARBA" id="ARBA00056881"/>
    </source>
</evidence>
<dbReference type="PANTHER" id="PTHR11363">
    <property type="entry name" value="60S RIBOSOMAL PROTEIN L3-RELATED"/>
    <property type="match status" value="1"/>
</dbReference>
<evidence type="ECO:0008006" key="9">
    <source>
        <dbReference type="Google" id="ProtNLM"/>
    </source>
</evidence>
<evidence type="ECO:0000256" key="5">
    <source>
        <dbReference type="RuleBase" id="RU003905"/>
    </source>
</evidence>
<evidence type="ECO:0000256" key="6">
    <source>
        <dbReference type="SAM" id="MobiDB-lite"/>
    </source>
</evidence>
<evidence type="ECO:0000256" key="2">
    <source>
        <dbReference type="ARBA" id="ARBA00022980"/>
    </source>
</evidence>
<evidence type="ECO:0000313" key="8">
    <source>
        <dbReference type="Proteomes" id="UP001177023"/>
    </source>
</evidence>
<dbReference type="PANTHER" id="PTHR11363:SF5">
    <property type="entry name" value="LARGE RIBOSOMAL SUBUNIT PROTEIN UL3"/>
    <property type="match status" value="1"/>
</dbReference>